<dbReference type="EMBL" id="JEXD01000001">
    <property type="protein sequence ID" value="EXC10018.1"/>
    <property type="molecule type" value="Genomic_DNA"/>
</dbReference>
<comment type="caution">
    <text evidence="2">The sequence shown here is derived from an EMBL/GenBank/DDBJ whole genome shotgun (WGS) entry which is preliminary data.</text>
</comment>
<evidence type="ECO:0000313" key="2">
    <source>
        <dbReference type="EMBL" id="EXC10018.1"/>
    </source>
</evidence>
<feature type="transmembrane region" description="Helical" evidence="1">
    <location>
        <begin position="9"/>
        <end position="28"/>
    </location>
</feature>
<reference evidence="2 3" key="1">
    <citation type="submission" date="2014-02" db="EMBL/GenBank/DDBJ databases">
        <title>Comparative genomics and transcriptomics to identify genetic mechanisms underlying the emergence of carbapenem resistant Acinetobacter baumannii (CRAb).</title>
        <authorList>
            <person name="Harris A.D."/>
            <person name="Johnson K.J."/>
            <person name="George J."/>
            <person name="Shefchek K."/>
            <person name="Daugherty S.C."/>
            <person name="Parankush S."/>
            <person name="Sadzewicz L."/>
            <person name="Tallon L."/>
            <person name="Sengamalay N."/>
            <person name="Hazen T.H."/>
            <person name="Rasko D.A."/>
        </authorList>
    </citation>
    <scope>NUCLEOTIDE SEQUENCE [LARGE SCALE GENOMIC DNA]</scope>
    <source>
        <strain evidence="2 3">625974</strain>
    </source>
</reference>
<dbReference type="AlphaFoldDB" id="A0A009QHX4"/>
<dbReference type="Proteomes" id="UP000021108">
    <property type="component" value="Unassembled WGS sequence"/>
</dbReference>
<keyword evidence="1" id="KW-0472">Membrane</keyword>
<protein>
    <submittedName>
        <fullName evidence="2">Uncharacterized protein</fullName>
    </submittedName>
</protein>
<evidence type="ECO:0000313" key="3">
    <source>
        <dbReference type="Proteomes" id="UP000021108"/>
    </source>
</evidence>
<gene>
    <name evidence="2" type="ORF">J506_0255</name>
</gene>
<keyword evidence="1" id="KW-0812">Transmembrane</keyword>
<name>A0A009QHX4_ACIBA</name>
<accession>A0A009QHX4</accession>
<proteinExistence type="predicted"/>
<organism evidence="2 3">
    <name type="scientific">Acinetobacter baumannii 625974</name>
    <dbReference type="NCBI Taxonomy" id="1310607"/>
    <lineage>
        <taxon>Bacteria</taxon>
        <taxon>Pseudomonadati</taxon>
        <taxon>Pseudomonadota</taxon>
        <taxon>Gammaproteobacteria</taxon>
        <taxon>Moraxellales</taxon>
        <taxon>Moraxellaceae</taxon>
        <taxon>Acinetobacter</taxon>
        <taxon>Acinetobacter calcoaceticus/baumannii complex</taxon>
    </lineage>
</organism>
<evidence type="ECO:0000256" key="1">
    <source>
        <dbReference type="SAM" id="Phobius"/>
    </source>
</evidence>
<sequence length="181" mass="21400">MFNKNEFKLSIYISIFIIVSGLIIFQILKPFFFDHSQMLNFTIQITSYKNGYTQKDFMKELEQINSAAYGMYESDYFFPFITTHLQRETILMLPALRKNTDTEISDIQIKSNNKFHFQLPLYSQEHFYPISYIDFNLPSIFGGVTFDCKSKLPQQTSLIETENYTARIIFNRKKCSIQSYS</sequence>
<keyword evidence="1" id="KW-1133">Transmembrane helix</keyword>
<dbReference type="PATRIC" id="fig|1310607.3.peg.256"/>